<proteinExistence type="predicted"/>
<reference evidence="2 3" key="1">
    <citation type="submission" date="2015-08" db="EMBL/GenBank/DDBJ databases">
        <title>Next Generation Sequencing and Analysis of the Genome of Puccinia sorghi L Schw, the Causal Agent of Maize Common Rust.</title>
        <authorList>
            <person name="Rochi L."/>
            <person name="Burguener G."/>
            <person name="Darino M."/>
            <person name="Turjanski A."/>
            <person name="Kreff E."/>
            <person name="Dieguez M.J."/>
            <person name="Sacco F."/>
        </authorList>
    </citation>
    <scope>NUCLEOTIDE SEQUENCE [LARGE SCALE GENOMIC DNA]</scope>
    <source>
        <strain evidence="2 3">RO10H11247</strain>
    </source>
</reference>
<organism evidence="2 3">
    <name type="scientific">Puccinia sorghi</name>
    <dbReference type="NCBI Taxonomy" id="27349"/>
    <lineage>
        <taxon>Eukaryota</taxon>
        <taxon>Fungi</taxon>
        <taxon>Dikarya</taxon>
        <taxon>Basidiomycota</taxon>
        <taxon>Pucciniomycotina</taxon>
        <taxon>Pucciniomycetes</taxon>
        <taxon>Pucciniales</taxon>
        <taxon>Pucciniaceae</taxon>
        <taxon>Puccinia</taxon>
    </lineage>
</organism>
<name>A0A0L6V294_9BASI</name>
<keyword evidence="1" id="KW-0472">Membrane</keyword>
<keyword evidence="1" id="KW-0812">Transmembrane</keyword>
<evidence type="ECO:0000313" key="2">
    <source>
        <dbReference type="EMBL" id="KNZ54876.1"/>
    </source>
</evidence>
<sequence length="399" mass="45924">MNNFRESTCKLVPWKQSCFSICILNFFSIIILTTHPPLIAFLSIPNSHLQTLRRCGDVISILIIPKFTLLPQTQLHPPSVTHIPPIPTPLLPLIPTLFHTNPIQFSLHLPCHSIPNPSDSQVQSNPLMNATAFAPTGSPWPYRSSKNNLLFLKNHIFFSLEPLGLTPVADPCSCCHKKSQTGGMNWSTNSHNGHPLGPESGTSNFWELFLQSLINGLLKIIKLDLNLMKVCSKKDENKKNQFQEGKKVQLINFPLKQFFPFYYYRCLWIGPSVRGIKFDQIYSYLIVCFSKIPHFEKCWWFTSHTLQLINETFYIEEIDLFLIVLFEFIMLFYGFERFLQFVSISHSLFYLLSLLNKLNNHEVLIEPFFAHMMIHDIASELLILDELILHSNILSQGGM</sequence>
<gene>
    <name evidence="2" type="ORF">VP01_2825g3</name>
</gene>
<feature type="transmembrane region" description="Helical" evidence="1">
    <location>
        <begin position="21"/>
        <end position="44"/>
    </location>
</feature>
<dbReference type="AlphaFoldDB" id="A0A0L6V294"/>
<comment type="caution">
    <text evidence="2">The sequence shown here is derived from an EMBL/GenBank/DDBJ whole genome shotgun (WGS) entry which is preliminary data.</text>
</comment>
<dbReference type="VEuPathDB" id="FungiDB:VP01_2825g3"/>
<dbReference type="EMBL" id="LAVV01007752">
    <property type="protein sequence ID" value="KNZ54876.1"/>
    <property type="molecule type" value="Genomic_DNA"/>
</dbReference>
<evidence type="ECO:0000256" key="1">
    <source>
        <dbReference type="SAM" id="Phobius"/>
    </source>
</evidence>
<evidence type="ECO:0000313" key="3">
    <source>
        <dbReference type="Proteomes" id="UP000037035"/>
    </source>
</evidence>
<dbReference type="Proteomes" id="UP000037035">
    <property type="component" value="Unassembled WGS sequence"/>
</dbReference>
<protein>
    <submittedName>
        <fullName evidence="2">Uncharacterized protein</fullName>
    </submittedName>
</protein>
<keyword evidence="3" id="KW-1185">Reference proteome</keyword>
<accession>A0A0L6V294</accession>
<keyword evidence="1" id="KW-1133">Transmembrane helix</keyword>